<evidence type="ECO:0000256" key="1">
    <source>
        <dbReference type="SAM" id="Coils"/>
    </source>
</evidence>
<dbReference type="InterPro" id="IPR006616">
    <property type="entry name" value="DM9_repeat"/>
</dbReference>
<feature type="region of interest" description="Disordered" evidence="2">
    <location>
        <begin position="671"/>
        <end position="692"/>
    </location>
</feature>
<protein>
    <recommendedName>
        <fullName evidence="3">AAA+ ATPase domain-containing protein</fullName>
    </recommendedName>
</protein>
<feature type="domain" description="AAA+ ATPase" evidence="3">
    <location>
        <begin position="420"/>
        <end position="585"/>
    </location>
</feature>
<dbReference type="AlphaFoldDB" id="A0A8H5BNR0"/>
<sequence length="1011" mass="111722">MGSDHDTRLRHGPFPKRTEVIVIIGKAGAGKSTFINSVLGRQSAPVGEEDKPCTEVITPYTHSPPGGAHLILLDTPGFEGHRPDGEKLSSEEIISELDAWFSDMNIADESPPYDITPSGRMHRLFEKMTKDMALALVTTHWDEMGNDDEELDEDEAKAEEEGIFAPESFLHWLRRNRKDMTAFRSGQSSDAPGYTSPVDVIHQLISDFQSDESSSSTSAASVAESEEEDPDDRQENDGKASANTVPKESLVVMPRKLYDFAASKAQQKPQVHTPTSGQRILLDSNAGPPPAKVVGPPVATDVGGEPLYIGSAVVGDSVYPCKLGAHLDQFCHFANGGKEVRHKGQYYLLPFVADQMEWVDASHGYIPYNREPVEGGNDGSGATLYHVLLRVDGIQVPGKTGRFLGGAFASFQGVEHFAKKGYKILVIGKAGSGKSAFINAAVGRAVAEVGGEGVGSCTQEVFEYTHSRPGGPELVFLDTPGFDGYRPNEYVPSRDDILRTLEKAVSNLRERKRAIFSHILVFQSAGDVDPLPRFEGTAKRLLDSISAEPRISVVTTHWDESYSDDTGGHLDEGEAREREEGLHPDGSFLAYLRNTRGPLSYFRSGQPTEGNETAAWVSPKDLIDKLLGLSTSSVDEASLDTLEGLKAKLAAVTKERDDITDKYNRLLQQSTQNGDASAGFKPKPEPAAADAIHRPRTRAQRLLSSLENCRARMLETASELEREAADVSAECESNRAEHKLAREAREAAEANYAVLVGEVKGLVDDYRKLRREHDTFKQREGVLAAEMNSINQPSVVRAARRAPALKRRLQEMLEEAQAGLARAERYLAGTEEDYEELCRDVEQAAEEIEKLRRIEQGKERVFVEWLAPERAWLVEEGQNLAKRFRGSPGSEDDIKDVGLALEGQWEKQLTMLTDLSSRELDGHPLDPKIVEGGQEWVPVIQPFLECLIMKDLTEMMVDMQDKTAQRLRRQGDAIDREWKKGAEDIFGESLRFQRTQLPRLEGQAKNPAPRN</sequence>
<dbReference type="PANTHER" id="PTHR14143">
    <property type="entry name" value="INTERFERON-INDUCIBLE GTPASE FAMILY MEMBER"/>
    <property type="match status" value="1"/>
</dbReference>
<feature type="coiled-coil region" evidence="1">
    <location>
        <begin position="703"/>
        <end position="737"/>
    </location>
</feature>
<feature type="compositionally biased region" description="Polar residues" evidence="2">
    <location>
        <begin position="264"/>
        <end position="278"/>
    </location>
</feature>
<dbReference type="Pfam" id="PF01926">
    <property type="entry name" value="MMR_HSR1"/>
    <property type="match status" value="2"/>
</dbReference>
<reference evidence="4 5" key="1">
    <citation type="journal article" date="2020" name="ISME J.">
        <title>Uncovering the hidden diversity of litter-decomposition mechanisms in mushroom-forming fungi.</title>
        <authorList>
            <person name="Floudas D."/>
            <person name="Bentzer J."/>
            <person name="Ahren D."/>
            <person name="Johansson T."/>
            <person name="Persson P."/>
            <person name="Tunlid A."/>
        </authorList>
    </citation>
    <scope>NUCLEOTIDE SEQUENCE [LARGE SCALE GENOMIC DNA]</scope>
    <source>
        <strain evidence="4 5">CBS 175.51</strain>
    </source>
</reference>
<dbReference type="InterPro" id="IPR027417">
    <property type="entry name" value="P-loop_NTPase"/>
</dbReference>
<dbReference type="EMBL" id="JAACJK010000163">
    <property type="protein sequence ID" value="KAF5326436.1"/>
    <property type="molecule type" value="Genomic_DNA"/>
</dbReference>
<gene>
    <name evidence="4" type="ORF">D9611_000792</name>
</gene>
<dbReference type="InterPro" id="IPR003593">
    <property type="entry name" value="AAA+_ATPase"/>
</dbReference>
<feature type="region of interest" description="Disordered" evidence="2">
    <location>
        <begin position="208"/>
        <end position="246"/>
    </location>
</feature>
<proteinExistence type="predicted"/>
<accession>A0A8H5BNR0</accession>
<evidence type="ECO:0000313" key="4">
    <source>
        <dbReference type="EMBL" id="KAF5326436.1"/>
    </source>
</evidence>
<feature type="compositionally biased region" description="Basic and acidic residues" evidence="2">
    <location>
        <begin position="566"/>
        <end position="581"/>
    </location>
</feature>
<feature type="region of interest" description="Disordered" evidence="2">
    <location>
        <begin position="263"/>
        <end position="288"/>
    </location>
</feature>
<feature type="coiled-coil region" evidence="1">
    <location>
        <begin position="642"/>
        <end position="669"/>
    </location>
</feature>
<dbReference type="Gene3D" id="3.40.50.300">
    <property type="entry name" value="P-loop containing nucleotide triphosphate hydrolases"/>
    <property type="match status" value="2"/>
</dbReference>
<dbReference type="CDD" id="cd00882">
    <property type="entry name" value="Ras_like_GTPase"/>
    <property type="match status" value="2"/>
</dbReference>
<keyword evidence="1" id="KW-0175">Coiled coil</keyword>
<comment type="caution">
    <text evidence="4">The sequence shown here is derived from an EMBL/GenBank/DDBJ whole genome shotgun (WGS) entry which is preliminary data.</text>
</comment>
<feature type="region of interest" description="Disordered" evidence="2">
    <location>
        <begin position="562"/>
        <end position="581"/>
    </location>
</feature>
<dbReference type="SUPFAM" id="SSF52540">
    <property type="entry name" value="P-loop containing nucleoside triphosphate hydrolases"/>
    <property type="match status" value="2"/>
</dbReference>
<dbReference type="Proteomes" id="UP000541558">
    <property type="component" value="Unassembled WGS sequence"/>
</dbReference>
<feature type="domain" description="AAA+ ATPase" evidence="3">
    <location>
        <begin position="17"/>
        <end position="313"/>
    </location>
</feature>
<evidence type="ECO:0000256" key="2">
    <source>
        <dbReference type="SAM" id="MobiDB-lite"/>
    </source>
</evidence>
<dbReference type="InterPro" id="IPR006073">
    <property type="entry name" value="GTP-bd"/>
</dbReference>
<dbReference type="SMART" id="SM00382">
    <property type="entry name" value="AAA"/>
    <property type="match status" value="2"/>
</dbReference>
<name>A0A8H5BNR0_9AGAR</name>
<feature type="compositionally biased region" description="Low complexity" evidence="2">
    <location>
        <begin position="208"/>
        <end position="223"/>
    </location>
</feature>
<dbReference type="GO" id="GO:0005525">
    <property type="term" value="F:GTP binding"/>
    <property type="evidence" value="ECO:0007669"/>
    <property type="project" value="InterPro"/>
</dbReference>
<keyword evidence="5" id="KW-1185">Reference proteome</keyword>
<evidence type="ECO:0000313" key="5">
    <source>
        <dbReference type="Proteomes" id="UP000541558"/>
    </source>
</evidence>
<dbReference type="Pfam" id="PF11901">
    <property type="entry name" value="DM9"/>
    <property type="match status" value="1"/>
</dbReference>
<organism evidence="4 5">
    <name type="scientific">Ephemerocybe angulata</name>
    <dbReference type="NCBI Taxonomy" id="980116"/>
    <lineage>
        <taxon>Eukaryota</taxon>
        <taxon>Fungi</taxon>
        <taxon>Dikarya</taxon>
        <taxon>Basidiomycota</taxon>
        <taxon>Agaricomycotina</taxon>
        <taxon>Agaricomycetes</taxon>
        <taxon>Agaricomycetidae</taxon>
        <taxon>Agaricales</taxon>
        <taxon>Agaricineae</taxon>
        <taxon>Psathyrellaceae</taxon>
        <taxon>Ephemerocybe</taxon>
    </lineage>
</organism>
<evidence type="ECO:0000259" key="3">
    <source>
        <dbReference type="SMART" id="SM00382"/>
    </source>
</evidence>
<dbReference type="PANTHER" id="PTHR14143:SF1">
    <property type="entry name" value="IRG-TYPE G DOMAIN-CONTAINING PROTEIN"/>
    <property type="match status" value="1"/>
</dbReference>
<dbReference type="OrthoDB" id="2142040at2759"/>
<feature type="coiled-coil region" evidence="1">
    <location>
        <begin position="795"/>
        <end position="861"/>
    </location>
</feature>